<sequence length="124" mass="13919">MTHCFECFALARSVCRCESKTPRFLHFAFAAYDADILSRTTLAAICLHLSLTLYKMAYYARHVSHRSSSSAETFAVRRAEAISAPRVCATCLEQGTWGCWGCMLKSDGKRKYSECGRLCRICKG</sequence>
<evidence type="ECO:0000313" key="2">
    <source>
        <dbReference type="Proteomes" id="UP000663193"/>
    </source>
</evidence>
<organism evidence="1 2">
    <name type="scientific">Phaeosphaeria nodorum (strain SN15 / ATCC MYA-4574 / FGSC 10173)</name>
    <name type="common">Glume blotch fungus</name>
    <name type="synonym">Parastagonospora nodorum</name>
    <dbReference type="NCBI Taxonomy" id="321614"/>
    <lineage>
        <taxon>Eukaryota</taxon>
        <taxon>Fungi</taxon>
        <taxon>Dikarya</taxon>
        <taxon>Ascomycota</taxon>
        <taxon>Pezizomycotina</taxon>
        <taxon>Dothideomycetes</taxon>
        <taxon>Pleosporomycetidae</taxon>
        <taxon>Pleosporales</taxon>
        <taxon>Pleosporineae</taxon>
        <taxon>Phaeosphaeriaceae</taxon>
        <taxon>Parastagonospora</taxon>
    </lineage>
</organism>
<reference evidence="2" key="1">
    <citation type="journal article" date="2021" name="BMC Genomics">
        <title>Chromosome-level genome assembly and manually-curated proteome of model necrotroph Parastagonospora nodorum Sn15 reveals a genome-wide trove of candidate effector homologs, and redundancy of virulence-related functions within an accessory chromosome.</title>
        <authorList>
            <person name="Bertazzoni S."/>
            <person name="Jones D.A.B."/>
            <person name="Phan H.T."/>
            <person name="Tan K.-C."/>
            <person name="Hane J.K."/>
        </authorList>
    </citation>
    <scope>NUCLEOTIDE SEQUENCE [LARGE SCALE GENOMIC DNA]</scope>
    <source>
        <strain evidence="2">SN15 / ATCC MYA-4574 / FGSC 10173)</strain>
    </source>
</reference>
<gene>
    <name evidence="1" type="ORF">JI435_417480</name>
</gene>
<name>A0A7U2I4Y9_PHANO</name>
<dbReference type="AlphaFoldDB" id="A0A7U2I4Y9"/>
<dbReference type="VEuPathDB" id="FungiDB:JI435_417480"/>
<proteinExistence type="predicted"/>
<protein>
    <submittedName>
        <fullName evidence="1">Uncharacterized protein</fullName>
    </submittedName>
</protein>
<dbReference type="Proteomes" id="UP000663193">
    <property type="component" value="Chromosome 13"/>
</dbReference>
<keyword evidence="2" id="KW-1185">Reference proteome</keyword>
<dbReference type="EMBL" id="CP069035">
    <property type="protein sequence ID" value="QRD02015.1"/>
    <property type="molecule type" value="Genomic_DNA"/>
</dbReference>
<evidence type="ECO:0000313" key="1">
    <source>
        <dbReference type="EMBL" id="QRD02015.1"/>
    </source>
</evidence>
<accession>A0A7U2I4Y9</accession>